<dbReference type="Proteomes" id="UP000435187">
    <property type="component" value="Unassembled WGS sequence"/>
</dbReference>
<dbReference type="EMBL" id="WJEE01000034">
    <property type="protein sequence ID" value="MRI67555.1"/>
    <property type="molecule type" value="Genomic_DNA"/>
</dbReference>
<dbReference type="AlphaFoldDB" id="A0A6N7R208"/>
<comment type="caution">
    <text evidence="2">The sequence shown here is derived from an EMBL/GenBank/DDBJ whole genome shotgun (WGS) entry which is preliminary data.</text>
</comment>
<dbReference type="RefSeq" id="WP_153836121.1">
    <property type="nucleotide sequence ID" value="NZ_JBHUMW010000087.1"/>
</dbReference>
<dbReference type="InterPro" id="IPR024775">
    <property type="entry name" value="DinB-like"/>
</dbReference>
<evidence type="ECO:0000259" key="1">
    <source>
        <dbReference type="Pfam" id="PF12867"/>
    </source>
</evidence>
<evidence type="ECO:0000313" key="2">
    <source>
        <dbReference type="EMBL" id="MRI67555.1"/>
    </source>
</evidence>
<organism evidence="2 3">
    <name type="scientific">Gracilibacillus thailandensis</name>
    <dbReference type="NCBI Taxonomy" id="563735"/>
    <lineage>
        <taxon>Bacteria</taxon>
        <taxon>Bacillati</taxon>
        <taxon>Bacillota</taxon>
        <taxon>Bacilli</taxon>
        <taxon>Bacillales</taxon>
        <taxon>Bacillaceae</taxon>
        <taxon>Gracilibacillus</taxon>
    </lineage>
</organism>
<dbReference type="InterPro" id="IPR034660">
    <property type="entry name" value="DinB/YfiT-like"/>
</dbReference>
<accession>A0A6N7R208</accession>
<evidence type="ECO:0000313" key="3">
    <source>
        <dbReference type="Proteomes" id="UP000435187"/>
    </source>
</evidence>
<dbReference type="Gene3D" id="1.20.120.450">
    <property type="entry name" value="dinb family like domain"/>
    <property type="match status" value="1"/>
</dbReference>
<protein>
    <submittedName>
        <fullName evidence="2">DinB family protein</fullName>
    </submittedName>
</protein>
<keyword evidence="3" id="KW-1185">Reference proteome</keyword>
<gene>
    <name evidence="2" type="ORF">GH885_14625</name>
</gene>
<proteinExistence type="predicted"/>
<reference evidence="2 3" key="1">
    <citation type="submission" date="2019-10" db="EMBL/GenBank/DDBJ databases">
        <title>Gracilibacillus salitolerans sp. nov., a moderate halophile isolated from a saline soil in northwest China.</title>
        <authorList>
            <person name="Gan L."/>
        </authorList>
    </citation>
    <scope>NUCLEOTIDE SEQUENCE [LARGE SCALE GENOMIC DNA]</scope>
    <source>
        <strain evidence="2 3">TP2-8</strain>
    </source>
</reference>
<feature type="domain" description="DinB-like" evidence="1">
    <location>
        <begin position="15"/>
        <end position="173"/>
    </location>
</feature>
<sequence>MKSLHMEHHFQKIYKQREEMKEELAVFRNQEWKRAHQDKWSWGETYYHLYLMMKWFRRLSKGYVPLSLPIATLRKNKPFKVHSIDVYAAYKQKNKKPMKAPFLLVPPKDVEYDVDFQWLIEQLDNETKQLEKIVLNITDDVAGHIRFPDPIANNPNLIQSIDLLGIHEKHHFLLCEKYYNE</sequence>
<dbReference type="Pfam" id="PF12867">
    <property type="entry name" value="DinB_2"/>
    <property type="match status" value="1"/>
</dbReference>
<name>A0A6N7R208_9BACI</name>